<keyword evidence="2" id="KW-1185">Reference proteome</keyword>
<accession>A0ABT2A880</accession>
<reference evidence="1 2" key="1">
    <citation type="submission" date="2022-08" db="EMBL/GenBank/DDBJ databases">
        <title>Reclassification of Massilia species as members of the genera Telluria, Duganella, Pseudoduganella, Mokoshia gen. nov. and Zemynaea gen. nov. using orthogonal and non-orthogonal genome-based approaches.</title>
        <authorList>
            <person name="Bowman J.P."/>
        </authorList>
    </citation>
    <scope>NUCLEOTIDE SEQUENCE [LARGE SCALE GENOMIC DNA]</scope>
    <source>
        <strain evidence="1 2">LMG 28164</strain>
    </source>
</reference>
<comment type="caution">
    <text evidence="1">The sequence shown here is derived from an EMBL/GenBank/DDBJ whole genome shotgun (WGS) entry which is preliminary data.</text>
</comment>
<protein>
    <submittedName>
        <fullName evidence="1">Uncharacterized protein</fullName>
    </submittedName>
</protein>
<gene>
    <name evidence="1" type="ORF">NX782_12430</name>
</gene>
<dbReference type="Proteomes" id="UP001205560">
    <property type="component" value="Unassembled WGS sequence"/>
</dbReference>
<evidence type="ECO:0000313" key="1">
    <source>
        <dbReference type="EMBL" id="MCS0590010.1"/>
    </source>
</evidence>
<proteinExistence type="predicted"/>
<evidence type="ECO:0000313" key="2">
    <source>
        <dbReference type="Proteomes" id="UP001205560"/>
    </source>
</evidence>
<organism evidence="1 2">
    <name type="scientific">Massilia norwichensis</name>
    <dbReference type="NCBI Taxonomy" id="1442366"/>
    <lineage>
        <taxon>Bacteria</taxon>
        <taxon>Pseudomonadati</taxon>
        <taxon>Pseudomonadota</taxon>
        <taxon>Betaproteobacteria</taxon>
        <taxon>Burkholderiales</taxon>
        <taxon>Oxalobacteraceae</taxon>
        <taxon>Telluria group</taxon>
        <taxon>Massilia</taxon>
    </lineage>
</organism>
<dbReference type="EMBL" id="JANUGX010000013">
    <property type="protein sequence ID" value="MCS0590010.1"/>
    <property type="molecule type" value="Genomic_DNA"/>
</dbReference>
<name>A0ABT2A880_9BURK</name>
<dbReference type="RefSeq" id="WP_258845785.1">
    <property type="nucleotide sequence ID" value="NZ_JANUGX010000013.1"/>
</dbReference>
<sequence length="245" mass="28256">MAELEVAKHGKNVVHLMAKKEHALSHRLREIAVEIAIIVFAVSMSIWLHGLSEHHHQQQEVRSFLVGLKGDLEGDVKALTNISEGYKGFDANYAYLASLDPDTQPDWAKFKQAYAASDANWYFMPAKSRFDGFVMSGKLTNIENEQLLTAILALYQTRLLEIQTSEGGWTTRQRKLREYREEQLEGDDERSLFRVTTTPKGKRLLRQMATTRQLYQRYQSYIELSRDIIRMIDAAYPEQVAPRPH</sequence>